<keyword evidence="5" id="KW-1185">Reference proteome</keyword>
<dbReference type="SUPFAM" id="SSF64288">
    <property type="entry name" value="Chorismate lyase-like"/>
    <property type="match status" value="1"/>
</dbReference>
<dbReference type="InterPro" id="IPR007440">
    <property type="entry name" value="Chorismate--pyruvate_lyase"/>
</dbReference>
<dbReference type="EC" id="4.1.3.40" evidence="4"/>
<dbReference type="InterPro" id="IPR028978">
    <property type="entry name" value="Chorismate_lyase_/UTRA_dom_sf"/>
</dbReference>
<keyword evidence="3 4" id="KW-0456">Lyase</keyword>
<organism evidence="4 5">
    <name type="scientific">Aliikangiella maris</name>
    <dbReference type="NCBI Taxonomy" id="3162458"/>
    <lineage>
        <taxon>Bacteria</taxon>
        <taxon>Pseudomonadati</taxon>
        <taxon>Pseudomonadota</taxon>
        <taxon>Gammaproteobacteria</taxon>
        <taxon>Oceanospirillales</taxon>
        <taxon>Pleioneaceae</taxon>
        <taxon>Aliikangiella</taxon>
    </lineage>
</organism>
<comment type="caution">
    <text evidence="4">The sequence shown here is derived from an EMBL/GenBank/DDBJ whole genome shotgun (WGS) entry which is preliminary data.</text>
</comment>
<evidence type="ECO:0000256" key="3">
    <source>
        <dbReference type="ARBA" id="ARBA00023239"/>
    </source>
</evidence>
<evidence type="ECO:0000256" key="2">
    <source>
        <dbReference type="ARBA" id="ARBA00022688"/>
    </source>
</evidence>
<dbReference type="Gene3D" id="3.40.1410.10">
    <property type="entry name" value="Chorismate lyase-like"/>
    <property type="match status" value="1"/>
</dbReference>
<dbReference type="Pfam" id="PF04345">
    <property type="entry name" value="Chor_lyase"/>
    <property type="match status" value="1"/>
</dbReference>
<evidence type="ECO:0000256" key="1">
    <source>
        <dbReference type="ARBA" id="ARBA00022490"/>
    </source>
</evidence>
<evidence type="ECO:0000313" key="5">
    <source>
        <dbReference type="Proteomes" id="UP001548189"/>
    </source>
</evidence>
<evidence type="ECO:0000313" key="4">
    <source>
        <dbReference type="EMBL" id="MET1255235.1"/>
    </source>
</evidence>
<dbReference type="Proteomes" id="UP001548189">
    <property type="component" value="Unassembled WGS sequence"/>
</dbReference>
<dbReference type="PANTHER" id="PTHR38683">
    <property type="entry name" value="CHORISMATE PYRUVATE-LYASE"/>
    <property type="match status" value="1"/>
</dbReference>
<dbReference type="GO" id="GO:0008813">
    <property type="term" value="F:chorismate lyase activity"/>
    <property type="evidence" value="ECO:0007669"/>
    <property type="project" value="UniProtKB-EC"/>
</dbReference>
<keyword evidence="2" id="KW-0831">Ubiquinone biosynthesis</keyword>
<dbReference type="EMBL" id="JBEVCJ010000008">
    <property type="protein sequence ID" value="MET1255235.1"/>
    <property type="molecule type" value="Genomic_DNA"/>
</dbReference>
<sequence length="163" mass="18742">MNPKTFALLCDRGSLTERFKQLMGVTPRLTRLSQRMEFVDYSERKQLNIQPRELALVREIKMGKGKQQWLYARTVVPIRTLSGPARRIVMLNNTPIGKILFGRNGAVRKNMDLELTNQIPNAVFEMGISVNHKLWRRSSIFEFSSGPLMVSEIFLPDCPVYAD</sequence>
<proteinExistence type="predicted"/>
<keyword evidence="1" id="KW-0963">Cytoplasm</keyword>
<name>A0ABV2BTI3_9GAMM</name>
<gene>
    <name evidence="4" type="ORF">ABVT43_08865</name>
</gene>
<protein>
    <submittedName>
        <fullName evidence="4">Chorismate lyase</fullName>
        <ecNumber evidence="4">4.1.3.40</ecNumber>
    </submittedName>
</protein>
<dbReference type="PANTHER" id="PTHR38683:SF1">
    <property type="entry name" value="CHORISMATE PYRUVATE-LYASE"/>
    <property type="match status" value="1"/>
</dbReference>
<reference evidence="4 5" key="1">
    <citation type="submission" date="2024-06" db="EMBL/GenBank/DDBJ databases">
        <authorList>
            <person name="Li F."/>
        </authorList>
    </citation>
    <scope>NUCLEOTIDE SEQUENCE [LARGE SCALE GENOMIC DNA]</scope>
    <source>
        <strain evidence="4 5">GXAS 311</strain>
    </source>
</reference>
<dbReference type="RefSeq" id="WP_353895820.1">
    <property type="nucleotide sequence ID" value="NZ_JBEVCJ010000008.1"/>
</dbReference>
<accession>A0ABV2BTI3</accession>